<evidence type="ECO:0000313" key="2">
    <source>
        <dbReference type="EMBL" id="AZJ33296.1"/>
    </source>
</evidence>
<keyword evidence="3" id="KW-1185">Reference proteome</keyword>
<dbReference type="Proteomes" id="UP000269693">
    <property type="component" value="Chromosome"/>
</dbReference>
<proteinExistence type="predicted"/>
<evidence type="ECO:0000256" key="1">
    <source>
        <dbReference type="SAM" id="MobiDB-lite"/>
    </source>
</evidence>
<name>A0ABN5TBE5_9FLAO</name>
<feature type="region of interest" description="Disordered" evidence="1">
    <location>
        <begin position="30"/>
        <end position="65"/>
    </location>
</feature>
<feature type="compositionally biased region" description="Basic and acidic residues" evidence="1">
    <location>
        <begin position="48"/>
        <end position="65"/>
    </location>
</feature>
<dbReference type="RefSeq" id="WP_073182182.1">
    <property type="nucleotide sequence ID" value="NZ_CP032544.1"/>
</dbReference>
<protein>
    <submittedName>
        <fullName evidence="2">Uncharacterized protein</fullName>
    </submittedName>
</protein>
<sequence length="65" mass="7132">MAGGDNFYAYVHDSNSYVDVLGLASQRWMSKTKSDGTPYRKPGPKAKGTGDHNAKIDEIIAREKS</sequence>
<gene>
    <name evidence="2" type="ORF">D6200_12280</name>
</gene>
<organism evidence="2 3">
    <name type="scientific">Tenacibaculum mesophilum</name>
    <dbReference type="NCBI Taxonomy" id="104268"/>
    <lineage>
        <taxon>Bacteria</taxon>
        <taxon>Pseudomonadati</taxon>
        <taxon>Bacteroidota</taxon>
        <taxon>Flavobacteriia</taxon>
        <taxon>Flavobacteriales</taxon>
        <taxon>Flavobacteriaceae</taxon>
        <taxon>Tenacibaculum</taxon>
    </lineage>
</organism>
<evidence type="ECO:0000313" key="3">
    <source>
        <dbReference type="Proteomes" id="UP000269693"/>
    </source>
</evidence>
<reference evidence="2 3" key="1">
    <citation type="submission" date="2018-09" db="EMBL/GenBank/DDBJ databases">
        <title>Insights into the microbiota of Asian seabass (Lates calcarifer) with tenacibaculosis symptoms and description of sp. nov. Tenacibaculum singaporense.</title>
        <authorList>
            <person name="Miyake S."/>
            <person name="Soh M."/>
            <person name="Azman M.N."/>
            <person name="Ngoh S.Y."/>
            <person name="Orban L."/>
            <person name="Seedorf H."/>
        </authorList>
    </citation>
    <scope>NUCLEOTIDE SEQUENCE [LARGE SCALE GENOMIC DNA]</scope>
    <source>
        <strain evidence="2 3">DSM 13764</strain>
    </source>
</reference>
<accession>A0ABN5TBE5</accession>
<dbReference type="EMBL" id="CP032544">
    <property type="protein sequence ID" value="AZJ33296.1"/>
    <property type="molecule type" value="Genomic_DNA"/>
</dbReference>